<name>A0A4Y1MRR4_9PROT</name>
<evidence type="ECO:0000313" key="2">
    <source>
        <dbReference type="EMBL" id="AWV20319.1"/>
    </source>
</evidence>
<protein>
    <submittedName>
        <fullName evidence="2">Uncharacterized protein</fullName>
    </submittedName>
</protein>
<keyword evidence="2" id="KW-0614">Plasmid</keyword>
<organism evidence="2">
    <name type="scientific">Roseomonas mucosa</name>
    <dbReference type="NCBI Taxonomy" id="207340"/>
    <lineage>
        <taxon>Bacteria</taxon>
        <taxon>Pseudomonadati</taxon>
        <taxon>Pseudomonadota</taxon>
        <taxon>Alphaproteobacteria</taxon>
        <taxon>Acetobacterales</taxon>
        <taxon>Roseomonadaceae</taxon>
        <taxon>Roseomonas</taxon>
    </lineage>
</organism>
<accession>A0A4Y1MRR4</accession>
<feature type="compositionally biased region" description="Polar residues" evidence="1">
    <location>
        <begin position="211"/>
        <end position="221"/>
    </location>
</feature>
<feature type="region of interest" description="Disordered" evidence="1">
    <location>
        <begin position="1"/>
        <end position="221"/>
    </location>
</feature>
<dbReference type="EMBL" id="CP025187">
    <property type="protein sequence ID" value="AWV20319.1"/>
    <property type="molecule type" value="Genomic_DNA"/>
</dbReference>
<feature type="compositionally biased region" description="Basic and acidic residues" evidence="1">
    <location>
        <begin position="125"/>
        <end position="140"/>
    </location>
</feature>
<dbReference type="AlphaFoldDB" id="A0A4Y1MRR4"/>
<proteinExistence type="predicted"/>
<sequence>MADRHIRPGDGGLRCGSVFAAPQLPGGLLGRDRRQRRSGGYADTGASCPHRRPRGSGKPDPSAAIGRAPRTPARPPGDPGSTPGGMPGVPIRIVAGAGQDALSESGRLRGCGGRPQRDAGAPGRRLRDRDGGALARDRGVLHLPAPIGAGGPDQRPRESVSKAGSGAEDRYARRGGGLVAGRTGADWRGSAPVRDRRRNLSPRARYPAASRQRSPPSAFQA</sequence>
<geneLocation type="plasmid" evidence="2">
    <name>p2-AD2</name>
</geneLocation>
<gene>
    <name evidence="2" type="ORF">RADP37_05481</name>
</gene>
<evidence type="ECO:0000256" key="1">
    <source>
        <dbReference type="SAM" id="MobiDB-lite"/>
    </source>
</evidence>
<reference evidence="2" key="1">
    <citation type="submission" date="2017-12" db="EMBL/GenBank/DDBJ databases">
        <authorList>
            <person name="Martens C."/>
            <person name="Dahlstrom E."/>
            <person name="Barbian K."/>
            <person name="Sykora L."/>
            <person name="Ricklefs S."/>
            <person name="Bruno D."/>
            <person name="Anzick I."/>
            <person name="Myles I."/>
            <person name="Datta S.K."/>
        </authorList>
    </citation>
    <scope>NUCLEOTIDE SEQUENCE</scope>
    <source>
        <strain evidence="2">AD2</strain>
        <plasmid evidence="2">p2-AD2</plasmid>
    </source>
</reference>